<evidence type="ECO:0000313" key="7">
    <source>
        <dbReference type="Proteomes" id="UP000229498"/>
    </source>
</evidence>
<dbReference type="SUPFAM" id="SSF54862">
    <property type="entry name" value="4Fe-4S ferredoxins"/>
    <property type="match status" value="1"/>
</dbReference>
<dbReference type="PANTHER" id="PTHR42827">
    <property type="entry name" value="IRON-SULFUR CLUSTER-BINDING PROTEIN-RELATED"/>
    <property type="match status" value="1"/>
</dbReference>
<keyword evidence="1" id="KW-0479">Metal-binding</keyword>
<organism evidence="6 7">
    <name type="scientific">Minwuia thermotolerans</name>
    <dbReference type="NCBI Taxonomy" id="2056226"/>
    <lineage>
        <taxon>Bacteria</taxon>
        <taxon>Pseudomonadati</taxon>
        <taxon>Pseudomonadota</taxon>
        <taxon>Alphaproteobacteria</taxon>
        <taxon>Minwuiales</taxon>
        <taxon>Minwuiaceae</taxon>
        <taxon>Minwuia</taxon>
    </lineage>
</organism>
<dbReference type="GO" id="GO:0051536">
    <property type="term" value="F:iron-sulfur cluster binding"/>
    <property type="evidence" value="ECO:0007669"/>
    <property type="project" value="UniProtKB-KW"/>
</dbReference>
<evidence type="ECO:0000259" key="5">
    <source>
        <dbReference type="PROSITE" id="PS51379"/>
    </source>
</evidence>
<accession>A0A2M9FZ63</accession>
<protein>
    <recommendedName>
        <fullName evidence="5">4Fe-4S ferredoxin-type domain-containing protein</fullName>
    </recommendedName>
</protein>
<proteinExistence type="predicted"/>
<dbReference type="AlphaFoldDB" id="A0A2M9FZ63"/>
<keyword evidence="3" id="KW-0411">Iron-sulfur</keyword>
<dbReference type="RefSeq" id="WP_109792277.1">
    <property type="nucleotide sequence ID" value="NZ_PHIG01000039.1"/>
</dbReference>
<dbReference type="PROSITE" id="PS51379">
    <property type="entry name" value="4FE4S_FER_2"/>
    <property type="match status" value="2"/>
</dbReference>
<dbReference type="InterPro" id="IPR017900">
    <property type="entry name" value="4Fe4S_Fe_S_CS"/>
</dbReference>
<feature type="domain" description="4Fe-4S ferredoxin-type" evidence="5">
    <location>
        <begin position="246"/>
        <end position="274"/>
    </location>
</feature>
<evidence type="ECO:0000313" key="6">
    <source>
        <dbReference type="EMBL" id="PJK28762.1"/>
    </source>
</evidence>
<keyword evidence="2" id="KW-0408">Iron</keyword>
<dbReference type="InterPro" id="IPR017896">
    <property type="entry name" value="4Fe4S_Fe-S-bd"/>
</dbReference>
<feature type="region of interest" description="Disordered" evidence="4">
    <location>
        <begin position="78"/>
        <end position="97"/>
    </location>
</feature>
<feature type="domain" description="4Fe-4S ferredoxin-type" evidence="5">
    <location>
        <begin position="280"/>
        <end position="316"/>
    </location>
</feature>
<evidence type="ECO:0000256" key="2">
    <source>
        <dbReference type="ARBA" id="ARBA00023004"/>
    </source>
</evidence>
<name>A0A2M9FZ63_9PROT</name>
<dbReference type="OrthoDB" id="9815745at2"/>
<dbReference type="Gene3D" id="3.30.70.20">
    <property type="match status" value="1"/>
</dbReference>
<comment type="caution">
    <text evidence="6">The sequence shown here is derived from an EMBL/GenBank/DDBJ whole genome shotgun (WGS) entry which is preliminary data.</text>
</comment>
<dbReference type="Proteomes" id="UP000229498">
    <property type="component" value="Unassembled WGS sequence"/>
</dbReference>
<evidence type="ECO:0000256" key="4">
    <source>
        <dbReference type="SAM" id="MobiDB-lite"/>
    </source>
</evidence>
<dbReference type="PROSITE" id="PS00198">
    <property type="entry name" value="4FE4S_FER_1"/>
    <property type="match status" value="1"/>
</dbReference>
<keyword evidence="7" id="KW-1185">Reference proteome</keyword>
<reference evidence="6 7" key="1">
    <citation type="submission" date="2017-11" db="EMBL/GenBank/DDBJ databases">
        <title>Draft genome sequence of Rhizobiales bacterium SY3-13.</title>
        <authorList>
            <person name="Sun C."/>
        </authorList>
    </citation>
    <scope>NUCLEOTIDE SEQUENCE [LARGE SCALE GENOMIC DNA]</scope>
    <source>
        <strain evidence="6 7">SY3-13</strain>
    </source>
</reference>
<dbReference type="EMBL" id="PHIG01000039">
    <property type="protein sequence ID" value="PJK28762.1"/>
    <property type="molecule type" value="Genomic_DNA"/>
</dbReference>
<dbReference type="PANTHER" id="PTHR42827:SF1">
    <property type="entry name" value="IRON-SULFUR CLUSTER-BINDING PROTEIN"/>
    <property type="match status" value="1"/>
</dbReference>
<evidence type="ECO:0000256" key="1">
    <source>
        <dbReference type="ARBA" id="ARBA00022723"/>
    </source>
</evidence>
<evidence type="ECO:0000256" key="3">
    <source>
        <dbReference type="ARBA" id="ARBA00023014"/>
    </source>
</evidence>
<dbReference type="GO" id="GO:0046872">
    <property type="term" value="F:metal ion binding"/>
    <property type="evidence" value="ECO:0007669"/>
    <property type="project" value="UniProtKB-KW"/>
</dbReference>
<gene>
    <name evidence="6" type="ORF">CVT23_15625</name>
</gene>
<dbReference type="Pfam" id="PF12838">
    <property type="entry name" value="Fer4_7"/>
    <property type="match status" value="1"/>
</dbReference>
<sequence>MTGRAFDGRVLEATIDPEQRTLIPNVSGNAINGLGETEVRRPTPIYWHDPRSLPHGAMQMWMLRKTSADVPETADMETAFGGRGSRKRTSVAERRTEATPDAFAEAAKRFALAHEADAAGIARMKPEWVFEGFEVDLPRIVVLAVAMDHAALAHAPDPPSIVEVSRQYNRGTRAARSLADWIREQGYRAEPHGGPMAGPVTMIPPAIEAGLGELGKHGSIINREFGASFRLAGVLTDMPLSVDNPDSFGVDAFCMNCRVCEQACPPDAIAPAKQTVRGTEKWYVDFDRCVPYFNQTYGCGICIAVCPWSRPEVGPKLLQKMLRRLERA</sequence>